<protein>
    <recommendedName>
        <fullName evidence="5">DUF2264 domain-containing protein</fullName>
    </recommendedName>
</protein>
<comment type="caution">
    <text evidence="3">The sequence shown here is derived from an EMBL/GenBank/DDBJ whole genome shotgun (WGS) entry which is preliminary data.</text>
</comment>
<proteinExistence type="predicted"/>
<dbReference type="RefSeq" id="WP_307338270.1">
    <property type="nucleotide sequence ID" value="NZ_JAUSUD010000003.1"/>
</dbReference>
<dbReference type="Pfam" id="PF20938">
    <property type="entry name" value="DUF2264_C"/>
    <property type="match status" value="1"/>
</dbReference>
<keyword evidence="4" id="KW-1185">Reference proteome</keyword>
<dbReference type="InterPro" id="IPR016624">
    <property type="entry name" value="UCP014753"/>
</dbReference>
<dbReference type="PIRSF" id="PIRSF014753">
    <property type="entry name" value="UCP014753"/>
    <property type="match status" value="1"/>
</dbReference>
<evidence type="ECO:0000313" key="3">
    <source>
        <dbReference type="EMBL" id="MDQ0229870.1"/>
    </source>
</evidence>
<dbReference type="Proteomes" id="UP001234495">
    <property type="component" value="Unassembled WGS sequence"/>
</dbReference>
<name>A0ABT9ZC79_9BACI</name>
<accession>A0ABT9ZC79</accession>
<dbReference type="PANTHER" id="PTHR35339">
    <property type="entry name" value="LINALOOL DEHYDRATASE_ISOMERASE DOMAIN-CONTAINING PROTEIN"/>
    <property type="match status" value="1"/>
</dbReference>
<dbReference type="Pfam" id="PF10022">
    <property type="entry name" value="DUF2264"/>
    <property type="match status" value="1"/>
</dbReference>
<evidence type="ECO:0008006" key="5">
    <source>
        <dbReference type="Google" id="ProtNLM"/>
    </source>
</evidence>
<dbReference type="EMBL" id="JAUSUD010000003">
    <property type="protein sequence ID" value="MDQ0229870.1"/>
    <property type="molecule type" value="Genomic_DNA"/>
</dbReference>
<dbReference type="PANTHER" id="PTHR35339:SF4">
    <property type="entry name" value="LINALOOL DEHYDRATASE_ISOMERASE DOMAIN-CONTAINING PROTEIN"/>
    <property type="match status" value="1"/>
</dbReference>
<gene>
    <name evidence="3" type="ORF">J2S19_001122</name>
</gene>
<dbReference type="InterPro" id="IPR049349">
    <property type="entry name" value="DUF2264_N"/>
</dbReference>
<reference evidence="3 4" key="1">
    <citation type="submission" date="2023-07" db="EMBL/GenBank/DDBJ databases">
        <title>Genomic Encyclopedia of Type Strains, Phase IV (KMG-IV): sequencing the most valuable type-strain genomes for metagenomic binning, comparative biology and taxonomic classification.</title>
        <authorList>
            <person name="Goeker M."/>
        </authorList>
    </citation>
    <scope>NUCLEOTIDE SEQUENCE [LARGE SCALE GENOMIC DNA]</scope>
    <source>
        <strain evidence="3 4">DSM 29005</strain>
    </source>
</reference>
<feature type="domain" description="DUF2264" evidence="2">
    <location>
        <begin position="364"/>
        <end position="575"/>
    </location>
</feature>
<evidence type="ECO:0000313" key="4">
    <source>
        <dbReference type="Proteomes" id="UP001234495"/>
    </source>
</evidence>
<sequence length="612" mass="70087">MQTISSNKLKTREEVRQALKQIVEQIKPHYSKGHAILKLGNNGSAFSDKVAGMEGFSRILWGLAPMLAGEDEEYDIWDHHIQGIKNGTNRQHEEYWGELNDYDQRSVEMAVFGLALLLIPHKLWDPLSSDEKQNLSEWLQQINRVEVHDCNWLFFPILVNLGLKHVGEPYSSSVIERNLTRIDEFYLGNGWYEDGINGHADYYGPFAIHFYSLIYAKYMEREDPLRAKRYKQRAEQFAQEFIYWFASDGSAIPYGRSLTYRFAQSAFWSAAVFAGISPFSLGVMKGIILRNLRYWFRQPIFNEQGILTVGYHYQNLIMAENYNSSGSPYWALKTFLPLALATDDPFWLAEEEPLPPLKNNKIQNQPHMVLCRNKSNNHILAFNTGHPTTNEHTHTSAKYEKFVYSNVFGFSVPRAEWGLGQGAFDSTLAVSEGDNLYRVKRTSTYYEIAEHYMLTKWNPWTDVNVKTWIVPGNPWHIRIHCIQTNRALHTAEGGFALGLEEENYPIKRDENGCFVENKNAQSGVVILHGTGTSTPLFPNANTNILHQRTVIPTIQTEVPIGETWLAHAVYGNMGTGTDVESYSERPKLTINENRIEIHLLKGEPPILIDMKG</sequence>
<organism evidence="3 4">
    <name type="scientific">Metabacillus malikii</name>
    <dbReference type="NCBI Taxonomy" id="1504265"/>
    <lineage>
        <taxon>Bacteria</taxon>
        <taxon>Bacillati</taxon>
        <taxon>Bacillota</taxon>
        <taxon>Bacilli</taxon>
        <taxon>Bacillales</taxon>
        <taxon>Bacillaceae</taxon>
        <taxon>Metabacillus</taxon>
    </lineage>
</organism>
<feature type="domain" description="DUF2264" evidence="1">
    <location>
        <begin position="11"/>
        <end position="354"/>
    </location>
</feature>
<evidence type="ECO:0000259" key="2">
    <source>
        <dbReference type="Pfam" id="PF20938"/>
    </source>
</evidence>
<evidence type="ECO:0000259" key="1">
    <source>
        <dbReference type="Pfam" id="PF10022"/>
    </source>
</evidence>
<dbReference type="InterPro" id="IPR049237">
    <property type="entry name" value="DUF2264_C"/>
</dbReference>